<feature type="transmembrane region" description="Helical" evidence="2">
    <location>
        <begin position="236"/>
        <end position="259"/>
    </location>
</feature>
<accession>A0ABN6QEK4</accession>
<gene>
    <name evidence="3" type="ORF">Abiwalacus_05480</name>
</gene>
<keyword evidence="2" id="KW-0812">Transmembrane</keyword>
<dbReference type="RefSeq" id="WP_215437058.1">
    <property type="nucleotide sequence ID" value="NZ_AP025943.1"/>
</dbReference>
<keyword evidence="4" id="KW-1185">Reference proteome</keyword>
<sequence>MNDLQQYFEDRKQFVELLEAVGISTLKEFSAIDPFTVLPELHQAKRILKLETEIPAAPVFREWVAQALTAPRAASPDSITRAADFILPLATPVNTTEKTEETPKVLLPERKSAPAGKPAASKSQSREEYSYRPAKPASVQEQPKTYLRKKGIKHLTPFRTWIGAVAVLLFFASSISAIVLTTMMLLNGERGWQIICLCFGPWILALILYLAVALPRKCSVCRAPLFSFKKYNRNKAAHHIPLFGYVFATALHIFLFNWFRCPACGSAQQLGGKSPAENGRH</sequence>
<evidence type="ECO:0000313" key="3">
    <source>
        <dbReference type="EMBL" id="BDL42974.1"/>
    </source>
</evidence>
<evidence type="ECO:0000256" key="2">
    <source>
        <dbReference type="SAM" id="Phobius"/>
    </source>
</evidence>
<feature type="compositionally biased region" description="Low complexity" evidence="1">
    <location>
        <begin position="113"/>
        <end position="123"/>
    </location>
</feature>
<keyword evidence="2" id="KW-1133">Transmembrane helix</keyword>
<dbReference type="Proteomes" id="UP001062263">
    <property type="component" value="Chromosome"/>
</dbReference>
<evidence type="ECO:0000313" key="4">
    <source>
        <dbReference type="Proteomes" id="UP001062263"/>
    </source>
</evidence>
<feature type="transmembrane region" description="Helical" evidence="2">
    <location>
        <begin position="158"/>
        <end position="186"/>
    </location>
</feature>
<feature type="region of interest" description="Disordered" evidence="1">
    <location>
        <begin position="96"/>
        <end position="142"/>
    </location>
</feature>
<name>A0ABN6QEK4_9BACT</name>
<reference evidence="3" key="1">
    <citation type="submission" date="2022-06" db="EMBL/GenBank/DDBJ databases">
        <title>Akkermansia biwalacus sp. nov., an anaerobic mucin-degrading bacterium isolated from human intestine.</title>
        <authorList>
            <person name="Kobayashi Y."/>
            <person name="Inoue S."/>
            <person name="Kawahara T."/>
            <person name="Kohda N."/>
        </authorList>
    </citation>
    <scope>NUCLEOTIDE SEQUENCE</scope>
    <source>
        <strain evidence="3">WON2089</strain>
    </source>
</reference>
<protein>
    <recommendedName>
        <fullName evidence="5">DUF4332 domain-containing protein</fullName>
    </recommendedName>
</protein>
<dbReference type="EMBL" id="AP025943">
    <property type="protein sequence ID" value="BDL42974.1"/>
    <property type="molecule type" value="Genomic_DNA"/>
</dbReference>
<evidence type="ECO:0008006" key="5">
    <source>
        <dbReference type="Google" id="ProtNLM"/>
    </source>
</evidence>
<evidence type="ECO:0000256" key="1">
    <source>
        <dbReference type="SAM" id="MobiDB-lite"/>
    </source>
</evidence>
<proteinExistence type="predicted"/>
<keyword evidence="2" id="KW-0472">Membrane</keyword>
<organism evidence="3 4">
    <name type="scientific">Akkermansia biwaensis</name>
    <dbReference type="NCBI Taxonomy" id="2946555"/>
    <lineage>
        <taxon>Bacteria</taxon>
        <taxon>Pseudomonadati</taxon>
        <taxon>Verrucomicrobiota</taxon>
        <taxon>Verrucomicrobiia</taxon>
        <taxon>Verrucomicrobiales</taxon>
        <taxon>Akkermansiaceae</taxon>
        <taxon>Akkermansia</taxon>
    </lineage>
</organism>
<feature type="compositionally biased region" description="Basic and acidic residues" evidence="1">
    <location>
        <begin position="97"/>
        <end position="112"/>
    </location>
</feature>
<feature type="transmembrane region" description="Helical" evidence="2">
    <location>
        <begin position="192"/>
        <end position="215"/>
    </location>
</feature>